<protein>
    <recommendedName>
        <fullName evidence="1">OLD-like TOPRIM domain-containing protein</fullName>
    </recommendedName>
</protein>
<reference evidence="2" key="1">
    <citation type="submission" date="2018-05" db="EMBL/GenBank/DDBJ databases">
        <title>Bacterial isolates from healthy term breastfed infants carrying antibiotic resistance genes.</title>
        <authorList>
            <person name="Casaburi G."/>
        </authorList>
    </citation>
    <scope>NUCLEOTIDE SEQUENCE [LARGE SCALE GENOMIC DNA]</scope>
    <source>
        <strain evidence="2">7084_4</strain>
    </source>
</reference>
<dbReference type="Pfam" id="PF24395">
    <property type="entry name" value="OLD-like_TOPRIM_1"/>
    <property type="match status" value="1"/>
</dbReference>
<evidence type="ECO:0000259" key="1">
    <source>
        <dbReference type="Pfam" id="PF24395"/>
    </source>
</evidence>
<dbReference type="AlphaFoldDB" id="A0A5P6A924"/>
<feature type="domain" description="OLD-like TOPRIM" evidence="1">
    <location>
        <begin position="2"/>
        <end position="129"/>
    </location>
</feature>
<dbReference type="EMBL" id="CP029752">
    <property type="protein sequence ID" value="QFG76402.1"/>
    <property type="molecule type" value="Genomic_DNA"/>
</dbReference>
<dbReference type="InterPro" id="IPR057056">
    <property type="entry name" value="OLD-like_TOPRIM_dom"/>
</dbReference>
<evidence type="ECO:0000313" key="2">
    <source>
        <dbReference type="EMBL" id="QFG76402.1"/>
    </source>
</evidence>
<accession>A0A5P6A924</accession>
<organism evidence="2">
    <name type="scientific">Raoultella planticola</name>
    <name type="common">Klebsiella planticola</name>
    <dbReference type="NCBI Taxonomy" id="575"/>
    <lineage>
        <taxon>Bacteria</taxon>
        <taxon>Pseudomonadati</taxon>
        <taxon>Pseudomonadota</taxon>
        <taxon>Gammaproteobacteria</taxon>
        <taxon>Enterobacterales</taxon>
        <taxon>Enterobacteriaceae</taxon>
        <taxon>Klebsiella/Raoultella group</taxon>
        <taxon>Raoultella</taxon>
    </lineage>
</organism>
<proteinExistence type="predicted"/>
<gene>
    <name evidence="2" type="ORF">DMB90_01350</name>
</gene>
<sequence>MSAVALGGLAQSVRLFELLRDSRKYAVFVLDGDSHSKRLANRIELSSTTQVMYLEPSFIAILDLDKIYADAERFPGLPEPSRNPNDEKWLFEVERAVLKKGSLTASGERFAQIVEEYLHPEKYDAFIQNLAKHVDQLLSPSDTSF</sequence>
<name>A0A5P6A924_RAOPL</name>